<sequence length="280" mass="30853">MRSAEVNQLFKSADGRYWLVQKDGRRWFFNSRDLIGILVLTDSILVAVYRATDDLRAWIRLYGLTGGLAVAIFGNKSVWILQAELLSSLSNPDNSGGPLDLEFKKITLEESSRIGITGTIITQVAITALGLPNLSRTHWVVRASYLFSLLSALLAVYYAGNRVWKIGRLLPGSQLRVWVRNSDRSMEDVLAETKTSDEKTRLKSIVRSLAPAPSSVLTVSAPGLLLSAALRFQLVGFGIYLCFVWKRGLDISAGPNDSRNVFVVYLVGVSVCYGVYTVSG</sequence>
<gene>
    <name evidence="2" type="ORF">K469DRAFT_556012</name>
</gene>
<keyword evidence="1" id="KW-0812">Transmembrane</keyword>
<dbReference type="Proteomes" id="UP000800200">
    <property type="component" value="Unassembled WGS sequence"/>
</dbReference>
<dbReference type="EMBL" id="ML994616">
    <property type="protein sequence ID" value="KAF2191634.1"/>
    <property type="molecule type" value="Genomic_DNA"/>
</dbReference>
<keyword evidence="1" id="KW-0472">Membrane</keyword>
<accession>A0A6A6EIY1</accession>
<feature type="transmembrane region" description="Helical" evidence="1">
    <location>
        <begin position="224"/>
        <end position="245"/>
    </location>
</feature>
<feature type="transmembrane region" description="Helical" evidence="1">
    <location>
        <begin position="114"/>
        <end position="131"/>
    </location>
</feature>
<organism evidence="2 3">
    <name type="scientific">Zopfia rhizophila CBS 207.26</name>
    <dbReference type="NCBI Taxonomy" id="1314779"/>
    <lineage>
        <taxon>Eukaryota</taxon>
        <taxon>Fungi</taxon>
        <taxon>Dikarya</taxon>
        <taxon>Ascomycota</taxon>
        <taxon>Pezizomycotina</taxon>
        <taxon>Dothideomycetes</taxon>
        <taxon>Dothideomycetes incertae sedis</taxon>
        <taxon>Zopfiaceae</taxon>
        <taxon>Zopfia</taxon>
    </lineage>
</organism>
<keyword evidence="1" id="KW-1133">Transmembrane helix</keyword>
<evidence type="ECO:0000256" key="1">
    <source>
        <dbReference type="SAM" id="Phobius"/>
    </source>
</evidence>
<protein>
    <submittedName>
        <fullName evidence="2">Uncharacterized protein</fullName>
    </submittedName>
</protein>
<feature type="non-terminal residue" evidence="2">
    <location>
        <position position="280"/>
    </location>
</feature>
<name>A0A6A6EIY1_9PEZI</name>
<keyword evidence="3" id="KW-1185">Reference proteome</keyword>
<reference evidence="2" key="1">
    <citation type="journal article" date="2020" name="Stud. Mycol.">
        <title>101 Dothideomycetes genomes: a test case for predicting lifestyles and emergence of pathogens.</title>
        <authorList>
            <person name="Haridas S."/>
            <person name="Albert R."/>
            <person name="Binder M."/>
            <person name="Bloem J."/>
            <person name="Labutti K."/>
            <person name="Salamov A."/>
            <person name="Andreopoulos B."/>
            <person name="Baker S."/>
            <person name="Barry K."/>
            <person name="Bills G."/>
            <person name="Bluhm B."/>
            <person name="Cannon C."/>
            <person name="Castanera R."/>
            <person name="Culley D."/>
            <person name="Daum C."/>
            <person name="Ezra D."/>
            <person name="Gonzalez J."/>
            <person name="Henrissat B."/>
            <person name="Kuo A."/>
            <person name="Liang C."/>
            <person name="Lipzen A."/>
            <person name="Lutzoni F."/>
            <person name="Magnuson J."/>
            <person name="Mondo S."/>
            <person name="Nolan M."/>
            <person name="Ohm R."/>
            <person name="Pangilinan J."/>
            <person name="Park H.-J."/>
            <person name="Ramirez L."/>
            <person name="Alfaro M."/>
            <person name="Sun H."/>
            <person name="Tritt A."/>
            <person name="Yoshinaga Y."/>
            <person name="Zwiers L.-H."/>
            <person name="Turgeon B."/>
            <person name="Goodwin S."/>
            <person name="Spatafora J."/>
            <person name="Crous P."/>
            <person name="Grigoriev I."/>
        </authorList>
    </citation>
    <scope>NUCLEOTIDE SEQUENCE</scope>
    <source>
        <strain evidence="2">CBS 207.26</strain>
    </source>
</reference>
<feature type="transmembrane region" description="Helical" evidence="1">
    <location>
        <begin position="257"/>
        <end position="276"/>
    </location>
</feature>
<evidence type="ECO:0000313" key="2">
    <source>
        <dbReference type="EMBL" id="KAF2191634.1"/>
    </source>
</evidence>
<feature type="transmembrane region" description="Helical" evidence="1">
    <location>
        <begin position="143"/>
        <end position="160"/>
    </location>
</feature>
<evidence type="ECO:0000313" key="3">
    <source>
        <dbReference type="Proteomes" id="UP000800200"/>
    </source>
</evidence>
<feature type="transmembrane region" description="Helical" evidence="1">
    <location>
        <begin position="61"/>
        <end position="81"/>
    </location>
</feature>
<dbReference type="AlphaFoldDB" id="A0A6A6EIY1"/>
<dbReference type="OrthoDB" id="4941332at2759"/>
<proteinExistence type="predicted"/>